<dbReference type="Gene3D" id="2.40.30.70">
    <property type="entry name" value="YaeB-like"/>
    <property type="match status" value="1"/>
</dbReference>
<dbReference type="PANTHER" id="PTHR12818:SF0">
    <property type="entry name" value="TRNA (ADENINE(37)-N6)-METHYLTRANSFERASE"/>
    <property type="match status" value="1"/>
</dbReference>
<feature type="domain" description="TsaA-like" evidence="3">
    <location>
        <begin position="28"/>
        <end position="158"/>
    </location>
</feature>
<evidence type="ECO:0000256" key="2">
    <source>
        <dbReference type="ARBA" id="ARBA00033753"/>
    </source>
</evidence>
<keyword evidence="1" id="KW-0949">S-adenosyl-L-methionine</keyword>
<organism evidence="4">
    <name type="scientific">Candidatus Methanophaga sp. ANME-1 ERB7</name>
    <dbReference type="NCBI Taxonomy" id="2759913"/>
    <lineage>
        <taxon>Archaea</taxon>
        <taxon>Methanobacteriati</taxon>
        <taxon>Methanobacteriota</taxon>
        <taxon>Stenosarchaea group</taxon>
        <taxon>Methanomicrobia</taxon>
        <taxon>Candidatus Methanophagales</taxon>
        <taxon>Candidatus Methanophagaceae</taxon>
        <taxon>Candidatus Methanophaga</taxon>
    </lineage>
</organism>
<sequence length="168" mass="19091">MDFVCLFVCLLFSYTNTININMTLKMELTQIGVIHTPYKTLSECPHQTCKSEQIAEIEVYDDYVGGLKDVEGFSHILILYWLHKATGYSLLVRTPWDAKPHGLFTTRSPRRPNPIGISVVELIERRGHILRIKGIDAIDGSPLIDIKPYVPEFNEKGAVKIGWFEGKV</sequence>
<proteinExistence type="inferred from homology"/>
<dbReference type="NCBIfam" id="TIGR00104">
    <property type="entry name" value="tRNA_TsaA"/>
    <property type="match status" value="1"/>
</dbReference>
<dbReference type="SUPFAM" id="SSF118196">
    <property type="entry name" value="YaeB-like"/>
    <property type="match status" value="1"/>
</dbReference>
<dbReference type="PROSITE" id="PS51668">
    <property type="entry name" value="TSAA_2"/>
    <property type="match status" value="1"/>
</dbReference>
<dbReference type="PANTHER" id="PTHR12818">
    <property type="entry name" value="TRNA (ADENINE(37)-N6)-METHYLTRANSFERASE"/>
    <property type="match status" value="1"/>
</dbReference>
<evidence type="ECO:0000256" key="1">
    <source>
        <dbReference type="ARBA" id="ARBA00022691"/>
    </source>
</evidence>
<gene>
    <name evidence="4" type="ORF">DNDHECJJ_00012</name>
</gene>
<name>A0A7G9ZCB4_9EURY</name>
<dbReference type="Pfam" id="PF01980">
    <property type="entry name" value="TrmO_N"/>
    <property type="match status" value="1"/>
</dbReference>
<dbReference type="CDD" id="cd09281">
    <property type="entry name" value="UPF0066"/>
    <property type="match status" value="1"/>
</dbReference>
<dbReference type="InterPro" id="IPR036413">
    <property type="entry name" value="YaeB-like_sf"/>
</dbReference>
<reference evidence="4" key="1">
    <citation type="submission" date="2020-06" db="EMBL/GenBank/DDBJ databases">
        <title>Unique genomic features of the anaerobic methanotrophic archaea.</title>
        <authorList>
            <person name="Chadwick G.L."/>
            <person name="Skennerton C.T."/>
            <person name="Laso-Perez R."/>
            <person name="Leu A.O."/>
            <person name="Speth D.R."/>
            <person name="Yu H."/>
            <person name="Morgan-Lang C."/>
            <person name="Hatzenpichler R."/>
            <person name="Goudeau D."/>
            <person name="Malmstrom R."/>
            <person name="Brazelton W.J."/>
            <person name="Woyke T."/>
            <person name="Hallam S.J."/>
            <person name="Tyson G.W."/>
            <person name="Wegener G."/>
            <person name="Boetius A."/>
            <person name="Orphan V."/>
        </authorList>
    </citation>
    <scope>NUCLEOTIDE SEQUENCE</scope>
</reference>
<dbReference type="InterPro" id="IPR036414">
    <property type="entry name" value="YaeB_N_sf"/>
</dbReference>
<dbReference type="AlphaFoldDB" id="A0A7G9ZCB4"/>
<dbReference type="InterPro" id="IPR040372">
    <property type="entry name" value="YaeB-like"/>
</dbReference>
<evidence type="ECO:0000313" key="4">
    <source>
        <dbReference type="EMBL" id="QNO57898.1"/>
    </source>
</evidence>
<protein>
    <recommendedName>
        <fullName evidence="3">TsaA-like domain-containing protein</fullName>
    </recommendedName>
</protein>
<comment type="similarity">
    <text evidence="2">Belongs to the tRNA methyltransferase O family.</text>
</comment>
<accession>A0A7G9ZCB4</accession>
<dbReference type="InterPro" id="IPR023370">
    <property type="entry name" value="TrmO-like_N"/>
</dbReference>
<evidence type="ECO:0000259" key="3">
    <source>
        <dbReference type="PROSITE" id="PS51668"/>
    </source>
</evidence>
<dbReference type="EMBL" id="MT631706">
    <property type="protein sequence ID" value="QNO57898.1"/>
    <property type="molecule type" value="Genomic_DNA"/>
</dbReference>